<comment type="caution">
    <text evidence="3">The sequence shown here is derived from an EMBL/GenBank/DDBJ whole genome shotgun (WGS) entry which is preliminary data.</text>
</comment>
<feature type="coiled-coil region" evidence="1">
    <location>
        <begin position="52"/>
        <end position="79"/>
    </location>
</feature>
<evidence type="ECO:0000313" key="4">
    <source>
        <dbReference type="Proteomes" id="UP000243579"/>
    </source>
</evidence>
<keyword evidence="4" id="KW-1185">Reference proteome</keyword>
<reference evidence="3 4" key="1">
    <citation type="journal article" date="2014" name="Genome Biol. Evol.">
        <title>The secreted proteins of Achlya hypogyna and Thraustotheca clavata identify the ancestral oomycete secretome and reveal gene acquisitions by horizontal gene transfer.</title>
        <authorList>
            <person name="Misner I."/>
            <person name="Blouin N."/>
            <person name="Leonard G."/>
            <person name="Richards T.A."/>
            <person name="Lane C.E."/>
        </authorList>
    </citation>
    <scope>NUCLEOTIDE SEQUENCE [LARGE SCALE GENOMIC DNA]</scope>
    <source>
        <strain evidence="3 4">ATCC 48635</strain>
    </source>
</reference>
<accession>A0A1V9Z930</accession>
<dbReference type="EMBL" id="JNBR01000361">
    <property type="protein sequence ID" value="OQR94489.1"/>
    <property type="molecule type" value="Genomic_DNA"/>
</dbReference>
<evidence type="ECO:0000256" key="2">
    <source>
        <dbReference type="SAM" id="MobiDB-lite"/>
    </source>
</evidence>
<sequence>MAQRQVDPTEASPVPSVLPSPGMDVLDVKASKRRQECLQNQRRYRLRKKKKFEAKAEQLETLQCEIRRLQDHAHMLKAKLLMRFIEAGMQRSNTISSYWELFRFGLADPGGKHHLQQIEFIQTRMHDDMYVNGNQGSHLLLDQWRAAQSMIRHFDAPNLRLQVFGAEQEFIVSSGTVYMQLTRETIALIFPGLVAREDLVQLILRRPVPCPLRVSWHFRGGQVESMDINFNLIEGMRQCVAEHMNAAAFYGALEAATAEAHLTTNGLLDQEIIDIVDESSRKSSPARCSP</sequence>
<feature type="region of interest" description="Disordered" evidence="2">
    <location>
        <begin position="1"/>
        <end position="24"/>
    </location>
</feature>
<dbReference type="AlphaFoldDB" id="A0A1V9Z930"/>
<evidence type="ECO:0000256" key="1">
    <source>
        <dbReference type="SAM" id="Coils"/>
    </source>
</evidence>
<name>A0A1V9Z930_ACHHY</name>
<keyword evidence="1" id="KW-0175">Coiled coil</keyword>
<organism evidence="3 4">
    <name type="scientific">Achlya hypogyna</name>
    <name type="common">Oomycete</name>
    <name type="synonym">Protoachlya hypogyna</name>
    <dbReference type="NCBI Taxonomy" id="1202772"/>
    <lineage>
        <taxon>Eukaryota</taxon>
        <taxon>Sar</taxon>
        <taxon>Stramenopiles</taxon>
        <taxon>Oomycota</taxon>
        <taxon>Saprolegniomycetes</taxon>
        <taxon>Saprolegniales</taxon>
        <taxon>Achlyaceae</taxon>
        <taxon>Achlya</taxon>
    </lineage>
</organism>
<dbReference type="Proteomes" id="UP000243579">
    <property type="component" value="Unassembled WGS sequence"/>
</dbReference>
<evidence type="ECO:0008006" key="5">
    <source>
        <dbReference type="Google" id="ProtNLM"/>
    </source>
</evidence>
<evidence type="ECO:0000313" key="3">
    <source>
        <dbReference type="EMBL" id="OQR94489.1"/>
    </source>
</evidence>
<proteinExistence type="predicted"/>
<gene>
    <name evidence="3" type="ORF">ACHHYP_01242</name>
</gene>
<protein>
    <recommendedName>
        <fullName evidence="5">BZIP domain-containing protein</fullName>
    </recommendedName>
</protein>
<dbReference type="OrthoDB" id="66003at2759"/>